<proteinExistence type="predicted"/>
<dbReference type="Gene3D" id="3.40.50.1820">
    <property type="entry name" value="alpha/beta hydrolase"/>
    <property type="match status" value="1"/>
</dbReference>
<dbReference type="InterPro" id="IPR051299">
    <property type="entry name" value="AB_hydrolase_lip/est"/>
</dbReference>
<evidence type="ECO:0000256" key="3">
    <source>
        <dbReference type="SAM" id="Phobius"/>
    </source>
</evidence>
<keyword evidence="3" id="KW-0472">Membrane</keyword>
<dbReference type="OrthoDB" id="426718at2759"/>
<dbReference type="AlphaFoldDB" id="A0A6A6U5W1"/>
<dbReference type="GO" id="GO:0016787">
    <property type="term" value="F:hydrolase activity"/>
    <property type="evidence" value="ECO:0007669"/>
    <property type="project" value="UniProtKB-KW"/>
</dbReference>
<keyword evidence="3" id="KW-0812">Transmembrane</keyword>
<evidence type="ECO:0000259" key="5">
    <source>
        <dbReference type="Pfam" id="PF03893"/>
    </source>
</evidence>
<dbReference type="Pfam" id="PF03893">
    <property type="entry name" value="Lipase3_N"/>
    <property type="match status" value="1"/>
</dbReference>
<keyword evidence="1" id="KW-0732">Signal</keyword>
<dbReference type="Proteomes" id="UP000799302">
    <property type="component" value="Unassembled WGS sequence"/>
</dbReference>
<sequence>MPGRREKLEHDDTNLLLPNQRAIIKPKKRRSKCCIACIWISSILGGLAAIVLLMYIGHLIFEIIINKRGDNGKTISGVSTDLLGRFNLYEQYAAASYCSVNNGNSTGSKIRCTAGNCPLVEQADTQSVMEFQHSLNTDVTGFVAVDNTNKLVVISFRGTDSDQNIITDTNLTRVNADLCPNCLVHQGFWESWIEARDNITASLNDTKKSNPTYEVIVTGHSLGGAIATLCAAEIRKGGMKASLYTFGSPRLGDTHLSTFITAQGSNYRLTHANDIVPNLPPLVFPNLDVHTGFAGFAYVHISPEYHIKTGNDVVVTVKDIDELSGEVNFGGNTGTLLPSIGAHKWYFGNITAC</sequence>
<dbReference type="GO" id="GO:0016042">
    <property type="term" value="P:lipid catabolic process"/>
    <property type="evidence" value="ECO:0007669"/>
    <property type="project" value="InterPro"/>
</dbReference>
<name>A0A6A6U5W1_9PEZI</name>
<dbReference type="EMBL" id="MU004238">
    <property type="protein sequence ID" value="KAF2666673.1"/>
    <property type="molecule type" value="Genomic_DNA"/>
</dbReference>
<evidence type="ECO:0000259" key="4">
    <source>
        <dbReference type="Pfam" id="PF01764"/>
    </source>
</evidence>
<feature type="domain" description="Fungal lipase-type" evidence="4">
    <location>
        <begin position="153"/>
        <end position="283"/>
    </location>
</feature>
<keyword evidence="7" id="KW-1185">Reference proteome</keyword>
<organism evidence="6 7">
    <name type="scientific">Microthyrium microscopicum</name>
    <dbReference type="NCBI Taxonomy" id="703497"/>
    <lineage>
        <taxon>Eukaryota</taxon>
        <taxon>Fungi</taxon>
        <taxon>Dikarya</taxon>
        <taxon>Ascomycota</taxon>
        <taxon>Pezizomycotina</taxon>
        <taxon>Dothideomycetes</taxon>
        <taxon>Dothideomycetes incertae sedis</taxon>
        <taxon>Microthyriales</taxon>
        <taxon>Microthyriaceae</taxon>
        <taxon>Microthyrium</taxon>
    </lineage>
</organism>
<dbReference type="InterPro" id="IPR029058">
    <property type="entry name" value="AB_hydrolase_fold"/>
</dbReference>
<reference evidence="6" key="1">
    <citation type="journal article" date="2020" name="Stud. Mycol.">
        <title>101 Dothideomycetes genomes: a test case for predicting lifestyles and emergence of pathogens.</title>
        <authorList>
            <person name="Haridas S."/>
            <person name="Albert R."/>
            <person name="Binder M."/>
            <person name="Bloem J."/>
            <person name="Labutti K."/>
            <person name="Salamov A."/>
            <person name="Andreopoulos B."/>
            <person name="Baker S."/>
            <person name="Barry K."/>
            <person name="Bills G."/>
            <person name="Bluhm B."/>
            <person name="Cannon C."/>
            <person name="Castanera R."/>
            <person name="Culley D."/>
            <person name="Daum C."/>
            <person name="Ezra D."/>
            <person name="Gonzalez J."/>
            <person name="Henrissat B."/>
            <person name="Kuo A."/>
            <person name="Liang C."/>
            <person name="Lipzen A."/>
            <person name="Lutzoni F."/>
            <person name="Magnuson J."/>
            <person name="Mondo S."/>
            <person name="Nolan M."/>
            <person name="Ohm R."/>
            <person name="Pangilinan J."/>
            <person name="Park H.-J."/>
            <person name="Ramirez L."/>
            <person name="Alfaro M."/>
            <person name="Sun H."/>
            <person name="Tritt A."/>
            <person name="Yoshinaga Y."/>
            <person name="Zwiers L.-H."/>
            <person name="Turgeon B."/>
            <person name="Goodwin S."/>
            <person name="Spatafora J."/>
            <person name="Crous P."/>
            <person name="Grigoriev I."/>
        </authorList>
    </citation>
    <scope>NUCLEOTIDE SEQUENCE</scope>
    <source>
        <strain evidence="6">CBS 115976</strain>
    </source>
</reference>
<dbReference type="InterPro" id="IPR002921">
    <property type="entry name" value="Fungal_lipase-type"/>
</dbReference>
<evidence type="ECO:0000256" key="2">
    <source>
        <dbReference type="ARBA" id="ARBA00022801"/>
    </source>
</evidence>
<dbReference type="Pfam" id="PF01764">
    <property type="entry name" value="Lipase_3"/>
    <property type="match status" value="1"/>
</dbReference>
<feature type="domain" description="Mono-/di-acylglycerol lipase N-terminal" evidence="5">
    <location>
        <begin position="78"/>
        <end position="125"/>
    </location>
</feature>
<evidence type="ECO:0000313" key="7">
    <source>
        <dbReference type="Proteomes" id="UP000799302"/>
    </source>
</evidence>
<dbReference type="CDD" id="cd00519">
    <property type="entry name" value="Lipase_3"/>
    <property type="match status" value="1"/>
</dbReference>
<accession>A0A6A6U5W1</accession>
<evidence type="ECO:0000313" key="6">
    <source>
        <dbReference type="EMBL" id="KAF2666673.1"/>
    </source>
</evidence>
<evidence type="ECO:0000256" key="1">
    <source>
        <dbReference type="ARBA" id="ARBA00022729"/>
    </source>
</evidence>
<protein>
    <submittedName>
        <fullName evidence="6">Alpha/beta-hydrolase</fullName>
    </submittedName>
</protein>
<dbReference type="PANTHER" id="PTHR46640">
    <property type="entry name" value="TRIACYLGLYCEROL LIPASE, PUTATIVE (AFU_ORTHOLOGUE AFUA_6G06510)-RELATED"/>
    <property type="match status" value="1"/>
</dbReference>
<gene>
    <name evidence="6" type="ORF">BT63DRAFT_315439</name>
</gene>
<dbReference type="SUPFAM" id="SSF53474">
    <property type="entry name" value="alpha/beta-Hydrolases"/>
    <property type="match status" value="1"/>
</dbReference>
<keyword evidence="3" id="KW-1133">Transmembrane helix</keyword>
<dbReference type="PANTHER" id="PTHR46640:SF1">
    <property type="entry name" value="FUNGAL LIPASE-LIKE DOMAIN-CONTAINING PROTEIN-RELATED"/>
    <property type="match status" value="1"/>
</dbReference>
<dbReference type="InterPro" id="IPR005592">
    <property type="entry name" value="Mono/diacylglycerol_lipase_N"/>
</dbReference>
<keyword evidence="2 6" id="KW-0378">Hydrolase</keyword>
<feature type="transmembrane region" description="Helical" evidence="3">
    <location>
        <begin position="33"/>
        <end position="56"/>
    </location>
</feature>